<dbReference type="EMBL" id="GFXV01003961">
    <property type="protein sequence ID" value="MBW15766.1"/>
    <property type="molecule type" value="Transcribed_RNA"/>
</dbReference>
<feature type="region of interest" description="Disordered" evidence="3">
    <location>
        <begin position="1"/>
        <end position="71"/>
    </location>
</feature>
<protein>
    <submittedName>
        <fullName evidence="4">Tetratricopeptide repeat protein 1</fullName>
    </submittedName>
</protein>
<dbReference type="SMART" id="SM00028">
    <property type="entry name" value="TPR"/>
    <property type="match status" value="3"/>
</dbReference>
<dbReference type="PANTHER" id="PTHR46014:SF1">
    <property type="entry name" value="TETRATRICOPEPTIDE REPEAT PROTEIN 1"/>
    <property type="match status" value="1"/>
</dbReference>
<evidence type="ECO:0000256" key="3">
    <source>
        <dbReference type="SAM" id="MobiDB-lite"/>
    </source>
</evidence>
<dbReference type="InterPro" id="IPR011990">
    <property type="entry name" value="TPR-like_helical_dom_sf"/>
</dbReference>
<reference evidence="4" key="1">
    <citation type="submission" date="2017-10" db="EMBL/GenBank/DDBJ databases">
        <title>Transcriptome Assembly of Sugarcane Aphid Adults.</title>
        <authorList>
            <person name="Scully E.D."/>
            <person name="Palmer N.A."/>
            <person name="Geib S.M."/>
            <person name="Sarath G."/>
            <person name="Sattler S.E."/>
        </authorList>
    </citation>
    <scope>NUCLEOTIDE SEQUENCE</scope>
    <source>
        <tissue evidence="4">Whole body</tissue>
    </source>
</reference>
<dbReference type="OrthoDB" id="1872379at2759"/>
<sequence>MSSNNKSGIPSNEEIIEELTKDLESSAIKTDISGDDASHHSESDSEFDTNVNEENEVKDEDYIDDTLLQARDDKLPEEKKRELLQEAISLKNEGNVKFKNQEHEEASKIYTDALRTCPLIFPNYRAIFFANRAAAKSNINIESAIQDCTRAIELDPDYLKAYIRRSKLFERNDKLDEALDDLKKVLDIDRNNAEVAYNARVLQEKINERNEKLKTEMMAKLKDLGNMVLKPFGLSTQNFQVNQDPNTGGYSINFKQ</sequence>
<dbReference type="Pfam" id="PF13181">
    <property type="entry name" value="TPR_8"/>
    <property type="match status" value="1"/>
</dbReference>
<feature type="coiled-coil region" evidence="2">
    <location>
        <begin position="165"/>
        <end position="192"/>
    </location>
</feature>
<organism evidence="4">
    <name type="scientific">Melanaphis sacchari</name>
    <dbReference type="NCBI Taxonomy" id="742174"/>
    <lineage>
        <taxon>Eukaryota</taxon>
        <taxon>Metazoa</taxon>
        <taxon>Ecdysozoa</taxon>
        <taxon>Arthropoda</taxon>
        <taxon>Hexapoda</taxon>
        <taxon>Insecta</taxon>
        <taxon>Pterygota</taxon>
        <taxon>Neoptera</taxon>
        <taxon>Paraneoptera</taxon>
        <taxon>Hemiptera</taxon>
        <taxon>Sternorrhyncha</taxon>
        <taxon>Aphidomorpha</taxon>
        <taxon>Aphidoidea</taxon>
        <taxon>Aphididae</taxon>
        <taxon>Aphidini</taxon>
        <taxon>Melanaphis</taxon>
    </lineage>
</organism>
<gene>
    <name evidence="4" type="primary">TTC1</name>
</gene>
<feature type="compositionally biased region" description="Polar residues" evidence="3">
    <location>
        <begin position="1"/>
        <end position="10"/>
    </location>
</feature>
<keyword evidence="1" id="KW-0802">TPR repeat</keyword>
<dbReference type="AlphaFoldDB" id="A0A2H8TNM8"/>
<accession>A0A2H8TNM8</accession>
<dbReference type="Gene3D" id="1.25.40.10">
    <property type="entry name" value="Tetratricopeptide repeat domain"/>
    <property type="match status" value="1"/>
</dbReference>
<proteinExistence type="predicted"/>
<evidence type="ECO:0000256" key="2">
    <source>
        <dbReference type="SAM" id="Coils"/>
    </source>
</evidence>
<evidence type="ECO:0000256" key="1">
    <source>
        <dbReference type="PROSITE-ProRule" id="PRU00339"/>
    </source>
</evidence>
<dbReference type="SUPFAM" id="SSF48452">
    <property type="entry name" value="TPR-like"/>
    <property type="match status" value="1"/>
</dbReference>
<evidence type="ECO:0000313" key="4">
    <source>
        <dbReference type="EMBL" id="MBW15766.1"/>
    </source>
</evidence>
<dbReference type="PROSITE" id="PS50005">
    <property type="entry name" value="TPR"/>
    <property type="match status" value="1"/>
</dbReference>
<feature type="repeat" description="TPR" evidence="1">
    <location>
        <begin position="159"/>
        <end position="192"/>
    </location>
</feature>
<dbReference type="PANTHER" id="PTHR46014">
    <property type="entry name" value="TETRATRICOPEPTIDE REPEAT PROTEIN 1"/>
    <property type="match status" value="1"/>
</dbReference>
<dbReference type="InterPro" id="IPR019734">
    <property type="entry name" value="TPR_rpt"/>
</dbReference>
<dbReference type="InterPro" id="IPR052769">
    <property type="entry name" value="TPR_domain_protein"/>
</dbReference>
<keyword evidence="2" id="KW-0175">Coiled coil</keyword>
<name>A0A2H8TNM8_9HEMI</name>
<feature type="compositionally biased region" description="Acidic residues" evidence="3">
    <location>
        <begin position="44"/>
        <end position="64"/>
    </location>
</feature>